<dbReference type="RefSeq" id="WP_246462666.1">
    <property type="nucleotide sequence ID" value="NZ_CP031518.1"/>
</dbReference>
<dbReference type="GO" id="GO:0005524">
    <property type="term" value="F:ATP binding"/>
    <property type="evidence" value="ECO:0007669"/>
    <property type="project" value="UniProtKB-UniRule"/>
</dbReference>
<dbReference type="SUPFAM" id="SSF46785">
    <property type="entry name" value="Winged helix' DNA-binding domain"/>
    <property type="match status" value="1"/>
</dbReference>
<keyword evidence="7" id="KW-0812">Transmembrane</keyword>
<comment type="similarity">
    <text evidence="1">Belongs to the FtsK/SpoIIIE/SftA family.</text>
</comment>
<dbReference type="InterPro" id="IPR036390">
    <property type="entry name" value="WH_DNA-bd_sf"/>
</dbReference>
<evidence type="ECO:0000256" key="5">
    <source>
        <dbReference type="PROSITE-ProRule" id="PRU00289"/>
    </source>
</evidence>
<feature type="compositionally biased region" description="Acidic residues" evidence="6">
    <location>
        <begin position="386"/>
        <end position="402"/>
    </location>
</feature>
<feature type="compositionally biased region" description="Acidic residues" evidence="6">
    <location>
        <begin position="266"/>
        <end position="293"/>
    </location>
</feature>
<evidence type="ECO:0000256" key="4">
    <source>
        <dbReference type="ARBA" id="ARBA00023125"/>
    </source>
</evidence>
<dbReference type="SUPFAM" id="SSF52540">
    <property type="entry name" value="P-loop containing nucleoside triphosphate hydrolases"/>
    <property type="match status" value="1"/>
</dbReference>
<dbReference type="CDD" id="cd01127">
    <property type="entry name" value="TrwB_TraG_TraD_VirD4"/>
    <property type="match status" value="1"/>
</dbReference>
<keyword evidence="7" id="KW-0472">Membrane</keyword>
<dbReference type="InterPro" id="IPR027417">
    <property type="entry name" value="P-loop_NTPase"/>
</dbReference>
<gene>
    <name evidence="9" type="ORF">HNP76_000504</name>
</gene>
<dbReference type="InterPro" id="IPR003593">
    <property type="entry name" value="AAA+_ATPase"/>
</dbReference>
<evidence type="ECO:0000256" key="1">
    <source>
        <dbReference type="ARBA" id="ARBA00006474"/>
    </source>
</evidence>
<accession>A0A7W8G7I1</accession>
<dbReference type="Gene3D" id="1.10.10.10">
    <property type="entry name" value="Winged helix-like DNA-binding domain superfamily/Winged helix DNA-binding domain"/>
    <property type="match status" value="1"/>
</dbReference>
<dbReference type="InterPro" id="IPR041027">
    <property type="entry name" value="FtsK_alpha"/>
</dbReference>
<feature type="compositionally biased region" description="Acidic residues" evidence="6">
    <location>
        <begin position="337"/>
        <end position="346"/>
    </location>
</feature>
<name>A0A7W8G7I1_9SPIR</name>
<dbReference type="Pfam" id="PF17854">
    <property type="entry name" value="FtsK_alpha"/>
    <property type="match status" value="1"/>
</dbReference>
<evidence type="ECO:0000256" key="6">
    <source>
        <dbReference type="SAM" id="MobiDB-lite"/>
    </source>
</evidence>
<dbReference type="AlphaFoldDB" id="A0A7W8G7I1"/>
<evidence type="ECO:0000313" key="9">
    <source>
        <dbReference type="EMBL" id="MBB5225164.1"/>
    </source>
</evidence>
<dbReference type="PANTHER" id="PTHR22683:SF41">
    <property type="entry name" value="DNA TRANSLOCASE FTSK"/>
    <property type="match status" value="1"/>
</dbReference>
<feature type="transmembrane region" description="Helical" evidence="7">
    <location>
        <begin position="7"/>
        <end position="29"/>
    </location>
</feature>
<dbReference type="GO" id="GO:0003677">
    <property type="term" value="F:DNA binding"/>
    <property type="evidence" value="ECO:0007669"/>
    <property type="project" value="UniProtKB-KW"/>
</dbReference>
<feature type="transmembrane region" description="Helical" evidence="7">
    <location>
        <begin position="118"/>
        <end position="139"/>
    </location>
</feature>
<dbReference type="Gene3D" id="3.30.980.40">
    <property type="match status" value="1"/>
</dbReference>
<feature type="compositionally biased region" description="Acidic residues" evidence="6">
    <location>
        <begin position="427"/>
        <end position="446"/>
    </location>
</feature>
<proteinExistence type="inferred from homology"/>
<dbReference type="InterPro" id="IPR050206">
    <property type="entry name" value="FtsK/SpoIIIE/SftA"/>
</dbReference>
<dbReference type="Gene3D" id="3.40.50.300">
    <property type="entry name" value="P-loop containing nucleotide triphosphate hydrolases"/>
    <property type="match status" value="1"/>
</dbReference>
<dbReference type="Pfam" id="PF09397">
    <property type="entry name" value="FtsK_gamma"/>
    <property type="match status" value="1"/>
</dbReference>
<evidence type="ECO:0000256" key="7">
    <source>
        <dbReference type="SAM" id="Phobius"/>
    </source>
</evidence>
<organism evidence="9 10">
    <name type="scientific">Treponema ruminis</name>
    <dbReference type="NCBI Taxonomy" id="744515"/>
    <lineage>
        <taxon>Bacteria</taxon>
        <taxon>Pseudomonadati</taxon>
        <taxon>Spirochaetota</taxon>
        <taxon>Spirochaetia</taxon>
        <taxon>Spirochaetales</taxon>
        <taxon>Treponemataceae</taxon>
        <taxon>Treponema</taxon>
    </lineage>
</organism>
<keyword evidence="4" id="KW-0238">DNA-binding</keyword>
<dbReference type="EMBL" id="JACHFQ010000001">
    <property type="protein sequence ID" value="MBB5225164.1"/>
    <property type="molecule type" value="Genomic_DNA"/>
</dbReference>
<keyword evidence="2 5" id="KW-0547">Nucleotide-binding</keyword>
<feature type="compositionally biased region" description="Acidic residues" evidence="6">
    <location>
        <begin position="459"/>
        <end position="553"/>
    </location>
</feature>
<reference evidence="9 10" key="1">
    <citation type="submission" date="2020-08" db="EMBL/GenBank/DDBJ databases">
        <title>Genomic Encyclopedia of Type Strains, Phase IV (KMG-IV): sequencing the most valuable type-strain genomes for metagenomic binning, comparative biology and taxonomic classification.</title>
        <authorList>
            <person name="Goeker M."/>
        </authorList>
    </citation>
    <scope>NUCLEOTIDE SEQUENCE [LARGE SCALE GENOMIC DNA]</scope>
    <source>
        <strain evidence="9 10">DSM 103462</strain>
    </source>
</reference>
<dbReference type="InterPro" id="IPR002543">
    <property type="entry name" value="FtsK_dom"/>
</dbReference>
<evidence type="ECO:0000256" key="2">
    <source>
        <dbReference type="ARBA" id="ARBA00022741"/>
    </source>
</evidence>
<dbReference type="PANTHER" id="PTHR22683">
    <property type="entry name" value="SPORULATION PROTEIN RELATED"/>
    <property type="match status" value="1"/>
</dbReference>
<dbReference type="PROSITE" id="PS50901">
    <property type="entry name" value="FTSK"/>
    <property type="match status" value="1"/>
</dbReference>
<keyword evidence="3 5" id="KW-0067">ATP-binding</keyword>
<dbReference type="InterPro" id="IPR036388">
    <property type="entry name" value="WH-like_DNA-bd_sf"/>
</dbReference>
<comment type="caution">
    <text evidence="9">The sequence shown here is derived from an EMBL/GenBank/DDBJ whole genome shotgun (WGS) entry which is preliminary data.</text>
</comment>
<dbReference type="Proteomes" id="UP000518887">
    <property type="component" value="Unassembled WGS sequence"/>
</dbReference>
<feature type="region of interest" description="Disordered" evidence="6">
    <location>
        <begin position="419"/>
        <end position="446"/>
    </location>
</feature>
<evidence type="ECO:0000313" key="10">
    <source>
        <dbReference type="Proteomes" id="UP000518887"/>
    </source>
</evidence>
<sequence>MKCQKCSIVAGILLFVLAALISVSLLLVAVDFGQISPARNTLFYALGKMFTGVYGFTSICIPIFLIVAGIQCFNAKWRFRNGVLLIGSIVPFFTLDAVEHICRMIIANESDTVMLVKISSTLLIGSLIIAAEYLLLSILGDVIENSLIETAETKEFLAHSHLNQPEEEVVIPETGEKDELDDYFEDEEELPFDDDDVHIVRRGFFSRNKKTPPKEEELDLSKDRLFLEQKEVLKDLINDGKPQAQEADDDATLVDEPTIIEHEGFAESEDLPEAVTEDELLDDEDFAEPELPEEPSPFDHIFDQQKEEPPAKEEEDITSETEFSAPKEESHFQDVALPDEEFDESEPVIGGEAELISEDEDEIAPADEEDELASSELNEPTVIEETANESDEPEFITNEEESALPVNSQDFQDEFDQMDDVSPVSFGEDDFENLSEEESHPEDEDFFEDIPDALQEEDVPEVSFQEDEAEEESAFEEFAEDDDVEEAAEITEEPKDDDVEEAVEIEDDIDSQLDFEELPDTEPELASEPETEFAEDEVSEPEIVEYPQDDENPADFINIEDIAESPEEPVNEEIDDEPFETAEDQEEPLGVEDIFSQMEADAAANPVVKNPEDLALAQQAAVSEKAEGESEKPAPLRKLSQYAIPTDLLEKFENEEYWRIDDETKAAGENLKQTLNEFGIEAEVTGIRKGPVVTMFELLPAPGVKLSKIVNLQDNIALALAAKSVRIVAPIPGRHAVGIEIPNKERAIVSFREIIEQNLPEYKKMAIPVILGKDISGQSQIIDIAKTPHLLIAGATGAGKSVCVNSIILSILYNRSPQDVKLIMVDPKVVELKLYNDIPHLLTPVVTEPKRALQVLQYCICEMERRYALLDGMGVRDIMSYNTRIRERRIATEKLPYIVVIIDEFADLMATSGKELETSVARLTAMSRAVGIHLVLATQRPSVNVITGLIKANIPSRIAFMVASRQDSQIIIDSIGAEKLLGKGDMLYTSAVNPIPTRIQGTLVGDNEVERVVDYVKTFGGPDYIDDEIFVDDDEEIEEEPGLFSDGEDPLYDQALQIVIQAGKASASYIQRRLKIGYNRAARLVEDMEARGIVGPANGSKPREVIHVP</sequence>
<feature type="binding site" evidence="5">
    <location>
        <begin position="794"/>
        <end position="801"/>
    </location>
    <ligand>
        <name>ATP</name>
        <dbReference type="ChEBI" id="CHEBI:30616"/>
    </ligand>
</feature>
<dbReference type="InterPro" id="IPR018541">
    <property type="entry name" value="Ftsk_gamma"/>
</dbReference>
<protein>
    <submittedName>
        <fullName evidence="9">S-DNA-T family DNA segregation ATPase FtsK/SpoIIIE</fullName>
    </submittedName>
</protein>
<feature type="compositionally biased region" description="Acidic residues" evidence="6">
    <location>
        <begin position="355"/>
        <end position="373"/>
    </location>
</feature>
<evidence type="ECO:0000256" key="3">
    <source>
        <dbReference type="ARBA" id="ARBA00022840"/>
    </source>
</evidence>
<dbReference type="SMART" id="SM00843">
    <property type="entry name" value="Ftsk_gamma"/>
    <property type="match status" value="1"/>
</dbReference>
<feature type="transmembrane region" description="Helical" evidence="7">
    <location>
        <begin position="49"/>
        <end position="70"/>
    </location>
</feature>
<keyword evidence="7" id="KW-1133">Transmembrane helix</keyword>
<feature type="domain" description="FtsK" evidence="8">
    <location>
        <begin position="777"/>
        <end position="969"/>
    </location>
</feature>
<dbReference type="Pfam" id="PF01580">
    <property type="entry name" value="FtsK_SpoIIIE"/>
    <property type="match status" value="1"/>
</dbReference>
<keyword evidence="10" id="KW-1185">Reference proteome</keyword>
<dbReference type="SMART" id="SM00382">
    <property type="entry name" value="AAA"/>
    <property type="match status" value="1"/>
</dbReference>
<feature type="compositionally biased region" description="Acidic residues" evidence="6">
    <location>
        <begin position="561"/>
        <end position="586"/>
    </location>
</feature>
<evidence type="ECO:0000259" key="8">
    <source>
        <dbReference type="PROSITE" id="PS50901"/>
    </source>
</evidence>
<feature type="compositionally biased region" description="Basic and acidic residues" evidence="6">
    <location>
        <begin position="300"/>
        <end position="312"/>
    </location>
</feature>
<feature type="region of interest" description="Disordered" evidence="6">
    <location>
        <begin position="262"/>
        <end position="405"/>
    </location>
</feature>
<feature type="region of interest" description="Disordered" evidence="6">
    <location>
        <begin position="459"/>
        <end position="586"/>
    </location>
</feature>